<dbReference type="Pfam" id="PF00673">
    <property type="entry name" value="Ribosomal_L5_C"/>
    <property type="match status" value="1"/>
</dbReference>
<keyword evidence="5 8" id="KW-0689">Ribosomal protein</keyword>
<dbReference type="GO" id="GO:0005840">
    <property type="term" value="C:ribosome"/>
    <property type="evidence" value="ECO:0007669"/>
    <property type="project" value="UniProtKB-KW"/>
</dbReference>
<gene>
    <name evidence="8" type="primary">rplE</name>
    <name evidence="12" type="ORF">DES32_1577</name>
</gene>
<dbReference type="OrthoDB" id="9806626at2"/>
<dbReference type="InterPro" id="IPR002132">
    <property type="entry name" value="Ribosomal_uL5"/>
</dbReference>
<keyword evidence="4 8" id="KW-0694">RNA-binding</keyword>
<evidence type="ECO:0000259" key="10">
    <source>
        <dbReference type="Pfam" id="PF00281"/>
    </source>
</evidence>
<dbReference type="AlphaFoldDB" id="A0A3D9Z3N4"/>
<dbReference type="NCBIfam" id="NF000585">
    <property type="entry name" value="PRK00010.1"/>
    <property type="match status" value="1"/>
</dbReference>
<keyword evidence="2 8" id="KW-0820">tRNA-binding</keyword>
<sequence length="231" mass="25449">MAEPKTEKGAPKAAKKDAKKDVKSAKGGEGASAKARGRDAAPAQDFVAPTDYVPRLKKHYNEVVRDQLIKEFGYKNPLEVPVIDKIVLNMGVGEAVNDTKKVASAAADLGLIAGQKPIVTHARKAIATFKVRENMPIGAKVTLRKTRMYEFLDRLVTIALPRIRDFRGLNPKSFDGRGNYALGIKEHLVFPEIDYDKAESLLGLDVIVCTTAKTDEEARALLRAFNFPFRQ</sequence>
<dbReference type="InterPro" id="IPR020929">
    <property type="entry name" value="Ribosomal_uL5_CS"/>
</dbReference>
<feature type="compositionally biased region" description="Basic and acidic residues" evidence="9">
    <location>
        <begin position="1"/>
        <end position="26"/>
    </location>
</feature>
<evidence type="ECO:0000256" key="6">
    <source>
        <dbReference type="ARBA" id="ARBA00023274"/>
    </source>
</evidence>
<protein>
    <recommendedName>
        <fullName evidence="7 8">Large ribosomal subunit protein uL5</fullName>
    </recommendedName>
</protein>
<keyword evidence="3 8" id="KW-0699">rRNA-binding</keyword>
<feature type="domain" description="Large ribosomal subunit protein uL5 C-terminal" evidence="11">
    <location>
        <begin position="136"/>
        <end position="229"/>
    </location>
</feature>
<evidence type="ECO:0000256" key="5">
    <source>
        <dbReference type="ARBA" id="ARBA00022980"/>
    </source>
</evidence>
<dbReference type="Proteomes" id="UP000256900">
    <property type="component" value="Unassembled WGS sequence"/>
</dbReference>
<dbReference type="SUPFAM" id="SSF55282">
    <property type="entry name" value="RL5-like"/>
    <property type="match status" value="1"/>
</dbReference>
<reference evidence="12 13" key="1">
    <citation type="submission" date="2018-08" db="EMBL/GenBank/DDBJ databases">
        <title>Genomic Encyclopedia of Type Strains, Phase IV (KMG-IV): sequencing the most valuable type-strain genomes for metagenomic binning, comparative biology and taxonomic classification.</title>
        <authorList>
            <person name="Goeker M."/>
        </authorList>
    </citation>
    <scope>NUCLEOTIDE SEQUENCE [LARGE SCALE GENOMIC DNA]</scope>
    <source>
        <strain evidence="12 13">BW863</strain>
    </source>
</reference>
<dbReference type="InterPro" id="IPR022803">
    <property type="entry name" value="Ribosomal_uL5_dom_sf"/>
</dbReference>
<evidence type="ECO:0000256" key="8">
    <source>
        <dbReference type="HAMAP-Rule" id="MF_01333"/>
    </source>
</evidence>
<name>A0A3D9Z3N4_9HYPH</name>
<comment type="caution">
    <text evidence="12">The sequence shown here is derived from an EMBL/GenBank/DDBJ whole genome shotgun (WGS) entry which is preliminary data.</text>
</comment>
<dbReference type="PROSITE" id="PS00358">
    <property type="entry name" value="RIBOSOMAL_L5"/>
    <property type="match status" value="1"/>
</dbReference>
<comment type="function">
    <text evidence="8">This is 1 of the proteins that bind and probably mediate the attachment of the 5S RNA into the large ribosomal subunit, where it forms part of the central protuberance. In the 70S ribosome it contacts protein S13 of the 30S subunit (bridge B1b), connecting the 2 subunits; this bridge is implicated in subunit movement. Contacts the P site tRNA; the 5S rRNA and some of its associated proteins might help stabilize positioning of ribosome-bound tRNAs.</text>
</comment>
<feature type="region of interest" description="Disordered" evidence="9">
    <location>
        <begin position="1"/>
        <end position="42"/>
    </location>
</feature>
<dbReference type="EMBL" id="QUMO01000002">
    <property type="protein sequence ID" value="REF87939.1"/>
    <property type="molecule type" value="Genomic_DNA"/>
</dbReference>
<dbReference type="GO" id="GO:0000049">
    <property type="term" value="F:tRNA binding"/>
    <property type="evidence" value="ECO:0007669"/>
    <property type="project" value="UniProtKB-UniRule"/>
</dbReference>
<dbReference type="PANTHER" id="PTHR11994">
    <property type="entry name" value="60S RIBOSOMAL PROTEIN L11-RELATED"/>
    <property type="match status" value="1"/>
</dbReference>
<feature type="domain" description="Large ribosomal subunit protein uL5 N-terminal" evidence="10">
    <location>
        <begin position="76"/>
        <end position="132"/>
    </location>
</feature>
<dbReference type="HAMAP" id="MF_01333_B">
    <property type="entry name" value="Ribosomal_uL5_B"/>
    <property type="match status" value="1"/>
</dbReference>
<dbReference type="Pfam" id="PF00281">
    <property type="entry name" value="Ribosomal_L5"/>
    <property type="match status" value="1"/>
</dbReference>
<evidence type="ECO:0000256" key="7">
    <source>
        <dbReference type="ARBA" id="ARBA00035245"/>
    </source>
</evidence>
<keyword evidence="6 8" id="KW-0687">Ribonucleoprotein</keyword>
<dbReference type="GO" id="GO:0003735">
    <property type="term" value="F:structural constituent of ribosome"/>
    <property type="evidence" value="ECO:0007669"/>
    <property type="project" value="InterPro"/>
</dbReference>
<dbReference type="GO" id="GO:0006412">
    <property type="term" value="P:translation"/>
    <property type="evidence" value="ECO:0007669"/>
    <property type="project" value="UniProtKB-UniRule"/>
</dbReference>
<evidence type="ECO:0000313" key="13">
    <source>
        <dbReference type="Proteomes" id="UP000256900"/>
    </source>
</evidence>
<evidence type="ECO:0000256" key="9">
    <source>
        <dbReference type="SAM" id="MobiDB-lite"/>
    </source>
</evidence>
<dbReference type="RefSeq" id="WP_115836079.1">
    <property type="nucleotide sequence ID" value="NZ_CP025086.1"/>
</dbReference>
<organism evidence="12 13">
    <name type="scientific">Methylovirgula ligni</name>
    <dbReference type="NCBI Taxonomy" id="569860"/>
    <lineage>
        <taxon>Bacteria</taxon>
        <taxon>Pseudomonadati</taxon>
        <taxon>Pseudomonadota</taxon>
        <taxon>Alphaproteobacteria</taxon>
        <taxon>Hyphomicrobiales</taxon>
        <taxon>Beijerinckiaceae</taxon>
        <taxon>Methylovirgula</taxon>
    </lineage>
</organism>
<dbReference type="FunFam" id="3.30.1440.10:FF:000001">
    <property type="entry name" value="50S ribosomal protein L5"/>
    <property type="match status" value="1"/>
</dbReference>
<evidence type="ECO:0000256" key="1">
    <source>
        <dbReference type="ARBA" id="ARBA00008553"/>
    </source>
</evidence>
<evidence type="ECO:0000313" key="12">
    <source>
        <dbReference type="EMBL" id="REF87939.1"/>
    </source>
</evidence>
<evidence type="ECO:0000256" key="3">
    <source>
        <dbReference type="ARBA" id="ARBA00022730"/>
    </source>
</evidence>
<keyword evidence="13" id="KW-1185">Reference proteome</keyword>
<dbReference type="InterPro" id="IPR020930">
    <property type="entry name" value="Ribosomal_uL5_bac-type"/>
</dbReference>
<dbReference type="GO" id="GO:0019843">
    <property type="term" value="F:rRNA binding"/>
    <property type="evidence" value="ECO:0007669"/>
    <property type="project" value="UniProtKB-UniRule"/>
</dbReference>
<proteinExistence type="inferred from homology"/>
<dbReference type="InterPro" id="IPR031310">
    <property type="entry name" value="Ribosomal_uL5_N"/>
</dbReference>
<evidence type="ECO:0000256" key="2">
    <source>
        <dbReference type="ARBA" id="ARBA00022555"/>
    </source>
</evidence>
<evidence type="ECO:0000259" key="11">
    <source>
        <dbReference type="Pfam" id="PF00673"/>
    </source>
</evidence>
<accession>A0A3D9Z3N4</accession>
<evidence type="ECO:0000256" key="4">
    <source>
        <dbReference type="ARBA" id="ARBA00022884"/>
    </source>
</evidence>
<dbReference type="GO" id="GO:1990904">
    <property type="term" value="C:ribonucleoprotein complex"/>
    <property type="evidence" value="ECO:0007669"/>
    <property type="project" value="UniProtKB-KW"/>
</dbReference>
<comment type="similarity">
    <text evidence="1 8">Belongs to the universal ribosomal protein uL5 family.</text>
</comment>
<dbReference type="InterPro" id="IPR031309">
    <property type="entry name" value="Ribosomal_uL5_C"/>
</dbReference>
<comment type="subunit">
    <text evidence="8">Part of the 50S ribosomal subunit; part of the 5S rRNA/L5/L18/L25 subcomplex. Contacts the 5S rRNA and the P site tRNA. Forms a bridge to the 30S subunit in the 70S ribosome.</text>
</comment>
<dbReference type="Gene3D" id="3.30.1440.10">
    <property type="match status" value="1"/>
</dbReference>